<dbReference type="InterPro" id="IPR014347">
    <property type="entry name" value="Tautomerase/MIF_sf"/>
</dbReference>
<gene>
    <name evidence="1" type="ORF">KMZ29_06125</name>
</gene>
<accession>A0A975NGY0</accession>
<proteinExistence type="predicted"/>
<reference evidence="1" key="1">
    <citation type="submission" date="2021-06" db="EMBL/GenBank/DDBJ databases">
        <title>Bradyrhizobium sp. S2-20-1 Genome sequencing.</title>
        <authorList>
            <person name="Jin L."/>
        </authorList>
    </citation>
    <scope>NUCLEOTIDE SEQUENCE</scope>
    <source>
        <strain evidence="1">S2-20-1</strain>
    </source>
</reference>
<sequence>MPLARISIPSHLAAAKALALADAVHEALVSTCNVPANDRFQLVSRFEDKDMLLDPTFPEVERSADASIVEIIFLAGRSDDRKRSLYRAIVAGAVAAGFRSDDVMVTLIENSPIDWSLGRGEAYDRHGTT</sequence>
<dbReference type="RefSeq" id="WP_215622892.1">
    <property type="nucleotide sequence ID" value="NZ_CP076134.1"/>
</dbReference>
<name>A0A975NGY0_9BRAD</name>
<dbReference type="SUPFAM" id="SSF55331">
    <property type="entry name" value="Tautomerase/MIF"/>
    <property type="match status" value="1"/>
</dbReference>
<dbReference type="PANTHER" id="PTHR38460:SF1">
    <property type="entry name" value="TAUTOMERASE YOLI-RELATED"/>
    <property type="match status" value="1"/>
</dbReference>
<dbReference type="EMBL" id="CP076134">
    <property type="protein sequence ID" value="QWG14259.1"/>
    <property type="molecule type" value="Genomic_DNA"/>
</dbReference>
<evidence type="ECO:0000313" key="1">
    <source>
        <dbReference type="EMBL" id="QWG14259.1"/>
    </source>
</evidence>
<organism evidence="1 2">
    <name type="scientific">Bradyrhizobium sediminis</name>
    <dbReference type="NCBI Taxonomy" id="2840469"/>
    <lineage>
        <taxon>Bacteria</taxon>
        <taxon>Pseudomonadati</taxon>
        <taxon>Pseudomonadota</taxon>
        <taxon>Alphaproteobacteria</taxon>
        <taxon>Hyphomicrobiales</taxon>
        <taxon>Nitrobacteraceae</taxon>
        <taxon>Bradyrhizobium</taxon>
    </lineage>
</organism>
<protein>
    <submittedName>
        <fullName evidence="1">Tautomerase family protein</fullName>
    </submittedName>
</protein>
<dbReference type="Proteomes" id="UP000680839">
    <property type="component" value="Chromosome"/>
</dbReference>
<dbReference type="InterPro" id="IPR037479">
    <property type="entry name" value="Tauto_MSAD"/>
</dbReference>
<dbReference type="AlphaFoldDB" id="A0A975NGY0"/>
<dbReference type="PANTHER" id="PTHR38460">
    <property type="entry name" value="TAUTOMERASE YOLI-RELATED"/>
    <property type="match status" value="1"/>
</dbReference>
<dbReference type="Pfam" id="PF14552">
    <property type="entry name" value="Tautomerase_2"/>
    <property type="match status" value="1"/>
</dbReference>
<dbReference type="Gene3D" id="3.30.429.10">
    <property type="entry name" value="Macrophage Migration Inhibitory Factor"/>
    <property type="match status" value="1"/>
</dbReference>
<evidence type="ECO:0000313" key="2">
    <source>
        <dbReference type="Proteomes" id="UP000680839"/>
    </source>
</evidence>